<gene>
    <name evidence="3" type="ORF">KBY27_06290</name>
</gene>
<feature type="transmembrane region" description="Helical" evidence="2">
    <location>
        <begin position="64"/>
        <end position="87"/>
    </location>
</feature>
<evidence type="ECO:0000256" key="1">
    <source>
        <dbReference type="SAM" id="MobiDB-lite"/>
    </source>
</evidence>
<reference evidence="3" key="1">
    <citation type="journal article" date="2021" name="Environ. Microbiol.">
        <title>Cryptic niche differentiation of novel sediment ecotypes of Rugeria pomeroyi correlates with nitrate respiration.</title>
        <authorList>
            <person name="Lin X."/>
            <person name="McNichol J."/>
            <person name="Chu X."/>
            <person name="Qian Y."/>
            <person name="Luo H."/>
        </authorList>
    </citation>
    <scope>NUCLEOTIDE SEQUENCE</scope>
    <source>
        <strain evidence="3">SZCCDBB064</strain>
    </source>
</reference>
<organism evidence="3 4">
    <name type="scientific">Ruegeria pomeroyi</name>
    <dbReference type="NCBI Taxonomy" id="89184"/>
    <lineage>
        <taxon>Bacteria</taxon>
        <taxon>Pseudomonadati</taxon>
        <taxon>Pseudomonadota</taxon>
        <taxon>Alphaproteobacteria</taxon>
        <taxon>Rhodobacterales</taxon>
        <taxon>Roseobacteraceae</taxon>
        <taxon>Ruegeria</taxon>
    </lineage>
</organism>
<comment type="caution">
    <text evidence="3">The sequence shown here is derived from an EMBL/GenBank/DDBJ whole genome shotgun (WGS) entry which is preliminary data.</text>
</comment>
<feature type="transmembrane region" description="Helical" evidence="2">
    <location>
        <begin position="37"/>
        <end position="58"/>
    </location>
</feature>
<sequence>MLRQQDRIHSPGPRRLADGTGNPQTGQHGDRLPSGAAPLLAVGIGVAGACVAVVALVLGEGIGVALVLYLAVSLMLFVCGLALALVAGGKQPPPDPQAPVECDATDTARAAYVRNRRRRILIGFAMLAVLAAFTLTESAVIRQGTVFLSAGLFLRRTWVGRTHKPSRLAAAPDCESHTAMPETGKTAW</sequence>
<accession>A0A9Q3ZMX3</accession>
<dbReference type="RefSeq" id="WP_234218914.1">
    <property type="nucleotide sequence ID" value="NZ_JAGQAF010000003.1"/>
</dbReference>
<evidence type="ECO:0000256" key="2">
    <source>
        <dbReference type="SAM" id="Phobius"/>
    </source>
</evidence>
<protein>
    <submittedName>
        <fullName evidence="3">Uncharacterized protein</fullName>
    </submittedName>
</protein>
<dbReference type="AlphaFoldDB" id="A0A9Q3ZMX3"/>
<name>A0A9Q3ZMX3_9RHOB</name>
<feature type="region of interest" description="Disordered" evidence="1">
    <location>
        <begin position="1"/>
        <end position="31"/>
    </location>
</feature>
<evidence type="ECO:0000313" key="3">
    <source>
        <dbReference type="EMBL" id="MCE8537059.1"/>
    </source>
</evidence>
<dbReference type="EMBL" id="JAGQAF010000003">
    <property type="protein sequence ID" value="MCE8537059.1"/>
    <property type="molecule type" value="Genomic_DNA"/>
</dbReference>
<keyword evidence="2" id="KW-0812">Transmembrane</keyword>
<keyword evidence="2" id="KW-1133">Transmembrane helix</keyword>
<evidence type="ECO:0000313" key="4">
    <source>
        <dbReference type="Proteomes" id="UP000813672"/>
    </source>
</evidence>
<dbReference type="Proteomes" id="UP000813672">
    <property type="component" value="Unassembled WGS sequence"/>
</dbReference>
<proteinExistence type="predicted"/>
<keyword evidence="2" id="KW-0472">Membrane</keyword>
<feature type="transmembrane region" description="Helical" evidence="2">
    <location>
        <begin position="119"/>
        <end position="135"/>
    </location>
</feature>